<dbReference type="Pfam" id="PF13416">
    <property type="entry name" value="SBP_bac_8"/>
    <property type="match status" value="1"/>
</dbReference>
<dbReference type="EMBL" id="SSOB01000051">
    <property type="protein sequence ID" value="THF73680.1"/>
    <property type="molecule type" value="Genomic_DNA"/>
</dbReference>
<feature type="chain" id="PRO_5039542127" evidence="1">
    <location>
        <begin position="30"/>
        <end position="575"/>
    </location>
</feature>
<proteinExistence type="predicted"/>
<dbReference type="SUPFAM" id="SSF53850">
    <property type="entry name" value="Periplasmic binding protein-like II"/>
    <property type="match status" value="1"/>
</dbReference>
<dbReference type="OrthoDB" id="9787283at2"/>
<evidence type="ECO:0000313" key="3">
    <source>
        <dbReference type="Proteomes" id="UP000310636"/>
    </source>
</evidence>
<organism evidence="2 3">
    <name type="scientific">Cohnella fermenti</name>
    <dbReference type="NCBI Taxonomy" id="2565925"/>
    <lineage>
        <taxon>Bacteria</taxon>
        <taxon>Bacillati</taxon>
        <taxon>Bacillota</taxon>
        <taxon>Bacilli</taxon>
        <taxon>Bacillales</taxon>
        <taxon>Paenibacillaceae</taxon>
        <taxon>Cohnella</taxon>
    </lineage>
</organism>
<name>A0A4S4BGT5_9BACL</name>
<dbReference type="RefSeq" id="WP_136373186.1">
    <property type="nucleotide sequence ID" value="NZ_SSOB01000051.1"/>
</dbReference>
<evidence type="ECO:0000313" key="2">
    <source>
        <dbReference type="EMBL" id="THF73680.1"/>
    </source>
</evidence>
<accession>A0A4S4BGT5</accession>
<dbReference type="InterPro" id="IPR006059">
    <property type="entry name" value="SBP"/>
</dbReference>
<feature type="signal peptide" evidence="1">
    <location>
        <begin position="1"/>
        <end position="29"/>
    </location>
</feature>
<dbReference type="PROSITE" id="PS51257">
    <property type="entry name" value="PROKAR_LIPOPROTEIN"/>
    <property type="match status" value="1"/>
</dbReference>
<reference evidence="2 3" key="1">
    <citation type="submission" date="2019-04" db="EMBL/GenBank/DDBJ databases">
        <title>Cohnella sp. nov. isolated from preserved vegetables.</title>
        <authorList>
            <person name="Lin S.-Y."/>
            <person name="Hung M.-H."/>
            <person name="Young C.-C."/>
        </authorList>
    </citation>
    <scope>NUCLEOTIDE SEQUENCE [LARGE SCALE GENOMIC DNA]</scope>
    <source>
        <strain evidence="2 3">CC-MHH1044</strain>
    </source>
</reference>
<evidence type="ECO:0000256" key="1">
    <source>
        <dbReference type="SAM" id="SignalP"/>
    </source>
</evidence>
<gene>
    <name evidence="2" type="ORF">E6C55_28250</name>
</gene>
<dbReference type="Gene3D" id="3.40.190.10">
    <property type="entry name" value="Periplasmic binding protein-like II"/>
    <property type="match status" value="2"/>
</dbReference>
<keyword evidence="3" id="KW-1185">Reference proteome</keyword>
<dbReference type="PANTHER" id="PTHR43649:SF12">
    <property type="entry name" value="DIACETYLCHITOBIOSE BINDING PROTEIN DASA"/>
    <property type="match status" value="1"/>
</dbReference>
<sequence length="575" mass="64513">MGNKGMYAGVATMLVAAMLTGCSSSGNNASPSAGESAGNGSGASASSSAAANASASASTDASQPAWKTDTSPFTFTQYFYGNWASNYLWKDQYAMKLVTEKTGVTIDRRLATGADDDYLNTMIAAGDLPDSIMLDWNNPAVTKLIQNGMVYSIDELIDQYAPEFKSQLDPEMVKYHSVDGKLWYLPNIYETEDRLTSGVPIVPIRPWFIRSDIYQAIGSPKIETTDDLMNALVAAKEKFPDVNPVGLEFFNVAQNGFRASNSMDYLIYSFSPHLLEEQVKDDQQVLEYPMRNKGFIDAFRYLNQLYRNGLFDSQLLIYKQEQYEEKLYGAQYAVASQYMSNMYTMFNPKIQSTVGQDQTYTVLDGLKANGQDPRYPASRLMGWQGFFITKNAKNPERIIKFAEYAWSDEGQLDMRYGTEGETYDMVDGLPQLKSDILDMKLNDNATFNSKYGFEDSTLLWRAGKLWDDASARDLKMSQPEQYAASVLLAKYDYDSYSLGMENLEPDGSSAEGTINTKVKDLWNKTIPKLVMAKTDDEFDSAYASFVKQMDQTGAEKVEKTMYQRHLEDLKKKGLQ</sequence>
<dbReference type="InterPro" id="IPR050490">
    <property type="entry name" value="Bact_solute-bd_prot1"/>
</dbReference>
<dbReference type="Proteomes" id="UP000310636">
    <property type="component" value="Unassembled WGS sequence"/>
</dbReference>
<dbReference type="AlphaFoldDB" id="A0A4S4BGT5"/>
<comment type="caution">
    <text evidence="2">The sequence shown here is derived from an EMBL/GenBank/DDBJ whole genome shotgun (WGS) entry which is preliminary data.</text>
</comment>
<protein>
    <submittedName>
        <fullName evidence="2">Extracellular solute-binding protein</fullName>
    </submittedName>
</protein>
<keyword evidence="1" id="KW-0732">Signal</keyword>
<dbReference type="PANTHER" id="PTHR43649">
    <property type="entry name" value="ARABINOSE-BINDING PROTEIN-RELATED"/>
    <property type="match status" value="1"/>
</dbReference>